<keyword evidence="5" id="KW-1005">Bacterial flagellum biogenesis</keyword>
<organism evidence="7 8">
    <name type="scientific">Leptospirillum ferriphilum</name>
    <dbReference type="NCBI Taxonomy" id="178606"/>
    <lineage>
        <taxon>Bacteria</taxon>
        <taxon>Pseudomonadati</taxon>
        <taxon>Nitrospirota</taxon>
        <taxon>Nitrospiria</taxon>
        <taxon>Nitrospirales</taxon>
        <taxon>Nitrospiraceae</taxon>
        <taxon>Leptospirillum</taxon>
    </lineage>
</organism>
<dbReference type="Gene3D" id="2.60.40.4380">
    <property type="entry name" value="Translational regulator CsrA"/>
    <property type="match status" value="1"/>
</dbReference>
<comment type="caution">
    <text evidence="7">The sequence shown here is derived from an EMBL/GenBank/DDBJ whole genome shotgun (WGS) entry which is preliminary data.</text>
</comment>
<dbReference type="GO" id="GO:0006109">
    <property type="term" value="P:regulation of carbohydrate metabolic process"/>
    <property type="evidence" value="ECO:0007669"/>
    <property type="project" value="InterPro"/>
</dbReference>
<comment type="subunit">
    <text evidence="5">Homodimer; the beta-strands of each monomer intercalate to form a hydrophobic core, while the alpha-helices form wings that extend away from the core.</text>
</comment>
<keyword evidence="1 5" id="KW-0963">Cytoplasm</keyword>
<evidence type="ECO:0000313" key="7">
    <source>
        <dbReference type="EMBL" id="OOH71456.1"/>
    </source>
</evidence>
<protein>
    <recommendedName>
        <fullName evidence="5">Translational regulator CsrA</fullName>
    </recommendedName>
</protein>
<name>A0A1V3STM9_9BACT</name>
<dbReference type="HAMAP" id="MF_00167">
    <property type="entry name" value="CsrA"/>
    <property type="match status" value="1"/>
</dbReference>
<evidence type="ECO:0000256" key="1">
    <source>
        <dbReference type="ARBA" id="ARBA00022490"/>
    </source>
</evidence>
<proteinExistence type="inferred from homology"/>
<dbReference type="AlphaFoldDB" id="A0A1V3STM9"/>
<gene>
    <name evidence="5" type="primary">csrA</name>
    <name evidence="7" type="ORF">BOX24_08000</name>
</gene>
<evidence type="ECO:0000256" key="3">
    <source>
        <dbReference type="ARBA" id="ARBA00022845"/>
    </source>
</evidence>
<reference evidence="7 8" key="1">
    <citation type="submission" date="2016-11" db="EMBL/GenBank/DDBJ databases">
        <title>Comparative genomics of co-occurring bacteria in distinct bioleaching systems unravels niche-specific adaptation.</title>
        <authorList>
            <person name="Zhang X."/>
            <person name="Liu X."/>
            <person name="Yin H."/>
        </authorList>
    </citation>
    <scope>NUCLEOTIDE SEQUENCE [LARGE SCALE GENOMIC DNA]</scope>
    <source>
        <strain evidence="7 8">DX</strain>
    </source>
</reference>
<dbReference type="GO" id="GO:1902208">
    <property type="term" value="P:regulation of bacterial-type flagellum assembly"/>
    <property type="evidence" value="ECO:0007669"/>
    <property type="project" value="UniProtKB-UniRule"/>
</dbReference>
<dbReference type="GO" id="GO:0006402">
    <property type="term" value="P:mRNA catabolic process"/>
    <property type="evidence" value="ECO:0007669"/>
    <property type="project" value="InterPro"/>
</dbReference>
<dbReference type="NCBIfam" id="NF002469">
    <property type="entry name" value="PRK01712.1"/>
    <property type="match status" value="1"/>
</dbReference>
<keyword evidence="4 5" id="KW-0694">RNA-binding</keyword>
<dbReference type="EMBL" id="MPOJ01000017">
    <property type="protein sequence ID" value="OOH71456.1"/>
    <property type="molecule type" value="Genomic_DNA"/>
</dbReference>
<dbReference type="PANTHER" id="PTHR34984:SF1">
    <property type="entry name" value="CARBON STORAGE REGULATOR"/>
    <property type="match status" value="1"/>
</dbReference>
<evidence type="ECO:0000256" key="2">
    <source>
        <dbReference type="ARBA" id="ARBA00022491"/>
    </source>
</evidence>
<keyword evidence="2 5" id="KW-0678">Repressor</keyword>
<sequence length="93" mass="10352">MLILTRKTGEGIKVGDNIRIVVLEVKGSQVRLGIEAPHDLSIHRDEVWEKIMEENKKATTVTPDQMEILVRKFSSPGGQPQKKNESGNGGMKK</sequence>
<dbReference type="GO" id="GO:0048027">
    <property type="term" value="F:mRNA 5'-UTR binding"/>
    <property type="evidence" value="ECO:0007669"/>
    <property type="project" value="UniProtKB-UniRule"/>
</dbReference>
<dbReference type="SUPFAM" id="SSF117130">
    <property type="entry name" value="CsrA-like"/>
    <property type="match status" value="1"/>
</dbReference>
<dbReference type="GO" id="GO:0045947">
    <property type="term" value="P:negative regulation of translational initiation"/>
    <property type="evidence" value="ECO:0007669"/>
    <property type="project" value="UniProtKB-UniRule"/>
</dbReference>
<dbReference type="GO" id="GO:0044781">
    <property type="term" value="P:bacterial-type flagellum organization"/>
    <property type="evidence" value="ECO:0007669"/>
    <property type="project" value="UniProtKB-KW"/>
</dbReference>
<dbReference type="RefSeq" id="WP_077304502.1">
    <property type="nucleotide sequence ID" value="NZ_JBPKCJ010000002.1"/>
</dbReference>
<dbReference type="NCBIfam" id="TIGR00202">
    <property type="entry name" value="csrA"/>
    <property type="match status" value="1"/>
</dbReference>
<dbReference type="GO" id="GO:0005829">
    <property type="term" value="C:cytosol"/>
    <property type="evidence" value="ECO:0007669"/>
    <property type="project" value="TreeGrafter"/>
</dbReference>
<evidence type="ECO:0000256" key="6">
    <source>
        <dbReference type="SAM" id="MobiDB-lite"/>
    </source>
</evidence>
<dbReference type="PANTHER" id="PTHR34984">
    <property type="entry name" value="CARBON STORAGE REGULATOR"/>
    <property type="match status" value="1"/>
</dbReference>
<comment type="similarity">
    <text evidence="5">Belongs to the CsrA/RsmA family.</text>
</comment>
<dbReference type="Pfam" id="PF02599">
    <property type="entry name" value="CsrA"/>
    <property type="match status" value="1"/>
</dbReference>
<comment type="subcellular location">
    <subcellularLocation>
        <location evidence="5">Cytoplasm</location>
    </subcellularLocation>
</comment>
<dbReference type="InterPro" id="IPR036107">
    <property type="entry name" value="CsrA_sf"/>
</dbReference>
<keyword evidence="3 5" id="KW-0810">Translation regulation</keyword>
<evidence type="ECO:0000256" key="4">
    <source>
        <dbReference type="ARBA" id="ARBA00022884"/>
    </source>
</evidence>
<dbReference type="Proteomes" id="UP000188586">
    <property type="component" value="Unassembled WGS sequence"/>
</dbReference>
<comment type="function">
    <text evidence="5">A translational regulator that binds mRNA to regulate translation initiation and/or mRNA stability. Usually binds in the 5'-UTR at or near the Shine-Dalgarno sequence preventing ribosome-binding, thus repressing translation. Its main target seems to be the major flagellin gene, while its function is anatagonized by FliW.</text>
</comment>
<accession>A0A1V3STM9</accession>
<evidence type="ECO:0000313" key="8">
    <source>
        <dbReference type="Proteomes" id="UP000188586"/>
    </source>
</evidence>
<evidence type="ECO:0000256" key="5">
    <source>
        <dbReference type="HAMAP-Rule" id="MF_00167"/>
    </source>
</evidence>
<feature type="region of interest" description="Disordered" evidence="6">
    <location>
        <begin position="71"/>
        <end position="93"/>
    </location>
</feature>
<dbReference type="InterPro" id="IPR003751">
    <property type="entry name" value="CsrA"/>
</dbReference>
<dbReference type="OrthoDB" id="9809061at2"/>
<dbReference type="FunFam" id="2.60.40.4380:FF:000002">
    <property type="entry name" value="Translational regulator CsrA"/>
    <property type="match status" value="1"/>
</dbReference>